<feature type="transmembrane region" description="Helical" evidence="6">
    <location>
        <begin position="308"/>
        <end position="328"/>
    </location>
</feature>
<evidence type="ECO:0000256" key="5">
    <source>
        <dbReference type="ARBA" id="ARBA00023136"/>
    </source>
</evidence>
<dbReference type="InterPro" id="IPR011701">
    <property type="entry name" value="MFS"/>
</dbReference>
<reference evidence="7 8" key="1">
    <citation type="journal article" date="2012" name="PLoS Pathog.">
        <title>Diverse lifestyles and strategies of plant pathogenesis encoded in the genomes of eighteen Dothideomycetes fungi.</title>
        <authorList>
            <person name="Ohm R.A."/>
            <person name="Feau N."/>
            <person name="Henrissat B."/>
            <person name="Schoch C.L."/>
            <person name="Horwitz B.A."/>
            <person name="Barry K.W."/>
            <person name="Condon B.J."/>
            <person name="Copeland A.C."/>
            <person name="Dhillon B."/>
            <person name="Glaser F."/>
            <person name="Hesse C.N."/>
            <person name="Kosti I."/>
            <person name="LaButti K."/>
            <person name="Lindquist E.A."/>
            <person name="Lucas S."/>
            <person name="Salamov A.A."/>
            <person name="Bradshaw R.E."/>
            <person name="Ciuffetti L."/>
            <person name="Hamelin R.C."/>
            <person name="Kema G.H.J."/>
            <person name="Lawrence C."/>
            <person name="Scott J.A."/>
            <person name="Spatafora J.W."/>
            <person name="Turgeon B.G."/>
            <person name="de Wit P.J.G.M."/>
            <person name="Zhong S."/>
            <person name="Goodwin S.B."/>
            <person name="Grigoriev I.V."/>
        </authorList>
    </citation>
    <scope>NUCLEOTIDE SEQUENCE [LARGE SCALE GENOMIC DNA]</scope>
    <source>
        <strain evidence="8">28A</strain>
    </source>
</reference>
<dbReference type="PANTHER" id="PTHR23504:SF6">
    <property type="entry name" value="MULTIDRUG TRANSPORTER, PUTATIVE (AFU_ORTHOLOGUE AFUA_4G08740)-RELATED"/>
    <property type="match status" value="1"/>
</dbReference>
<dbReference type="eggNOG" id="KOG2615">
    <property type="taxonomic scope" value="Eukaryota"/>
</dbReference>
<evidence type="ECO:0000256" key="1">
    <source>
        <dbReference type="ARBA" id="ARBA00004141"/>
    </source>
</evidence>
<feature type="transmembrane region" description="Helical" evidence="6">
    <location>
        <begin position="62"/>
        <end position="80"/>
    </location>
</feature>
<dbReference type="GO" id="GO:0016020">
    <property type="term" value="C:membrane"/>
    <property type="evidence" value="ECO:0007669"/>
    <property type="project" value="UniProtKB-SubCell"/>
</dbReference>
<evidence type="ECO:0000256" key="2">
    <source>
        <dbReference type="ARBA" id="ARBA00022448"/>
    </source>
</evidence>
<dbReference type="HOGENOM" id="CLU_513077_0_0_1"/>
<sequence>MLGFHRRTRSLIPVKDLAKYDKVSAFDDEYDEYEQETQQEVEQELEINHMPEGSDKSRQMQLVLVYIIFLAEAIMASSLQPQLQMLLSSSDFCGTLSSSYLRSILDCAYAFGGTTGLFWGYLADRMGRRRVTLIGLWSMFVCCVSMGFATTLFSCAIFRFVAGMVSSAIVCTTLTMLGDLSATGEERARNVARLPVISLGGSMGPIMQLMVSESLRSYNMVWQEYPTLGSELVCGCIVFVIALVASICLKETLLHHNERSTDAVDMDCERAAFLRRDSHDSHDTNVTLVDFARPEPITITQFLQAPSLMVLLSSFCLLSLHASTFDVVLPHLGHSSTESAGMGLPCEWMNIIVLVVRGLAGTLVFCAIPYATSKYGLVKLYRSLSALLPATYVITPFLAAAVSCYGFGPSISTFSIFAKYLLTDSATVVVSLLVLNTTPDAFSAGTVVGMMQVASLFKAFAVAVSGTSYYFSDNISVDTTNLALWTCLALFGIAGAGLAWFVRERPSVEKDFPSEVLCWETCFDADAEKQFELEASDADTAGEGV</sequence>
<keyword evidence="8" id="KW-1185">Reference proteome</keyword>
<keyword evidence="2" id="KW-0813">Transport</keyword>
<evidence type="ECO:0000313" key="8">
    <source>
        <dbReference type="Proteomes" id="UP000016935"/>
    </source>
</evidence>
<accession>R0KM10</accession>
<feature type="transmembrane region" description="Helical" evidence="6">
    <location>
        <begin position="447"/>
        <end position="470"/>
    </location>
</feature>
<feature type="transmembrane region" description="Helical" evidence="6">
    <location>
        <begin position="230"/>
        <end position="249"/>
    </location>
</feature>
<protein>
    <recommendedName>
        <fullName evidence="9">Major facilitator superfamily (MFS) profile domain-containing protein</fullName>
    </recommendedName>
</protein>
<feature type="transmembrane region" description="Helical" evidence="6">
    <location>
        <begin position="384"/>
        <end position="408"/>
    </location>
</feature>
<feature type="transmembrane region" description="Helical" evidence="6">
    <location>
        <begin position="156"/>
        <end position="178"/>
    </location>
</feature>
<dbReference type="InterPro" id="IPR036259">
    <property type="entry name" value="MFS_trans_sf"/>
</dbReference>
<dbReference type="EMBL" id="KB908526">
    <property type="protein sequence ID" value="EOA88977.1"/>
    <property type="molecule type" value="Genomic_DNA"/>
</dbReference>
<feature type="transmembrane region" description="Helical" evidence="6">
    <location>
        <begin position="414"/>
        <end position="435"/>
    </location>
</feature>
<dbReference type="GeneID" id="19396062"/>
<feature type="transmembrane region" description="Helical" evidence="6">
    <location>
        <begin position="190"/>
        <end position="210"/>
    </location>
</feature>
<keyword evidence="5 6" id="KW-0472">Membrane</keyword>
<comment type="subcellular location">
    <subcellularLocation>
        <location evidence="1">Membrane</location>
        <topology evidence="1">Multi-pass membrane protein</topology>
    </subcellularLocation>
</comment>
<dbReference type="Proteomes" id="UP000016935">
    <property type="component" value="Unassembled WGS sequence"/>
</dbReference>
<evidence type="ECO:0000256" key="4">
    <source>
        <dbReference type="ARBA" id="ARBA00022989"/>
    </source>
</evidence>
<keyword evidence="3 6" id="KW-0812">Transmembrane</keyword>
<dbReference type="RefSeq" id="XP_008023599.1">
    <property type="nucleotide sequence ID" value="XM_008025408.1"/>
</dbReference>
<dbReference type="GO" id="GO:0022857">
    <property type="term" value="F:transmembrane transporter activity"/>
    <property type="evidence" value="ECO:0007669"/>
    <property type="project" value="InterPro"/>
</dbReference>
<gene>
    <name evidence="7" type="ORF">SETTUDRAFT_128850</name>
</gene>
<evidence type="ECO:0000256" key="3">
    <source>
        <dbReference type="ARBA" id="ARBA00022692"/>
    </source>
</evidence>
<feature type="transmembrane region" description="Helical" evidence="6">
    <location>
        <begin position="131"/>
        <end position="150"/>
    </location>
</feature>
<feature type="transmembrane region" description="Helical" evidence="6">
    <location>
        <begin position="100"/>
        <end position="119"/>
    </location>
</feature>
<dbReference type="OrthoDB" id="419616at2759"/>
<evidence type="ECO:0000313" key="7">
    <source>
        <dbReference type="EMBL" id="EOA88977.1"/>
    </source>
</evidence>
<name>R0KM10_EXST2</name>
<organism evidence="7 8">
    <name type="scientific">Exserohilum turcicum (strain 28A)</name>
    <name type="common">Northern leaf blight fungus</name>
    <name type="synonym">Setosphaeria turcica</name>
    <dbReference type="NCBI Taxonomy" id="671987"/>
    <lineage>
        <taxon>Eukaryota</taxon>
        <taxon>Fungi</taxon>
        <taxon>Dikarya</taxon>
        <taxon>Ascomycota</taxon>
        <taxon>Pezizomycotina</taxon>
        <taxon>Dothideomycetes</taxon>
        <taxon>Pleosporomycetidae</taxon>
        <taxon>Pleosporales</taxon>
        <taxon>Pleosporineae</taxon>
        <taxon>Pleosporaceae</taxon>
        <taxon>Exserohilum</taxon>
    </lineage>
</organism>
<keyword evidence="4 6" id="KW-1133">Transmembrane helix</keyword>
<reference evidence="7 8" key="2">
    <citation type="journal article" date="2013" name="PLoS Genet.">
        <title>Comparative genome structure, secondary metabolite, and effector coding capacity across Cochliobolus pathogens.</title>
        <authorList>
            <person name="Condon B.J."/>
            <person name="Leng Y."/>
            <person name="Wu D."/>
            <person name="Bushley K.E."/>
            <person name="Ohm R.A."/>
            <person name="Otillar R."/>
            <person name="Martin J."/>
            <person name="Schackwitz W."/>
            <person name="Grimwood J."/>
            <person name="MohdZainudin N."/>
            <person name="Xue C."/>
            <person name="Wang R."/>
            <person name="Manning V.A."/>
            <person name="Dhillon B."/>
            <person name="Tu Z.J."/>
            <person name="Steffenson B.J."/>
            <person name="Salamov A."/>
            <person name="Sun H."/>
            <person name="Lowry S."/>
            <person name="LaButti K."/>
            <person name="Han J."/>
            <person name="Copeland A."/>
            <person name="Lindquist E."/>
            <person name="Barry K."/>
            <person name="Schmutz J."/>
            <person name="Baker S.E."/>
            <person name="Ciuffetti L.M."/>
            <person name="Grigoriev I.V."/>
            <person name="Zhong S."/>
            <person name="Turgeon B.G."/>
        </authorList>
    </citation>
    <scope>NUCLEOTIDE SEQUENCE [LARGE SCALE GENOMIC DNA]</scope>
    <source>
        <strain evidence="8">28A</strain>
    </source>
</reference>
<proteinExistence type="predicted"/>
<evidence type="ECO:0008006" key="9">
    <source>
        <dbReference type="Google" id="ProtNLM"/>
    </source>
</evidence>
<dbReference type="Pfam" id="PF07690">
    <property type="entry name" value="MFS_1"/>
    <property type="match status" value="1"/>
</dbReference>
<feature type="transmembrane region" description="Helical" evidence="6">
    <location>
        <begin position="482"/>
        <end position="502"/>
    </location>
</feature>
<dbReference type="Gene3D" id="1.20.1250.20">
    <property type="entry name" value="MFS general substrate transporter like domains"/>
    <property type="match status" value="1"/>
</dbReference>
<dbReference type="SUPFAM" id="SSF103473">
    <property type="entry name" value="MFS general substrate transporter"/>
    <property type="match status" value="1"/>
</dbReference>
<dbReference type="PANTHER" id="PTHR23504">
    <property type="entry name" value="MAJOR FACILITATOR SUPERFAMILY DOMAIN-CONTAINING PROTEIN 10"/>
    <property type="match status" value="1"/>
</dbReference>
<evidence type="ECO:0000256" key="6">
    <source>
        <dbReference type="SAM" id="Phobius"/>
    </source>
</evidence>
<feature type="transmembrane region" description="Helical" evidence="6">
    <location>
        <begin position="348"/>
        <end position="372"/>
    </location>
</feature>
<dbReference type="AlphaFoldDB" id="R0KM10"/>